<dbReference type="Proteomes" id="UP000198756">
    <property type="component" value="Unassembled WGS sequence"/>
</dbReference>
<dbReference type="GO" id="GO:0003677">
    <property type="term" value="F:DNA binding"/>
    <property type="evidence" value="ECO:0007669"/>
    <property type="project" value="UniProtKB-KW"/>
</dbReference>
<evidence type="ECO:0000256" key="3">
    <source>
        <dbReference type="ARBA" id="ARBA00023125"/>
    </source>
</evidence>
<proteinExistence type="inferred from homology"/>
<dbReference type="InterPro" id="IPR000055">
    <property type="entry name" value="Restrct_endonuc_typeI_TRD"/>
</dbReference>
<dbReference type="AlphaFoldDB" id="A0A1G5ZN88"/>
<dbReference type="RefSeq" id="WP_175454308.1">
    <property type="nucleotide sequence ID" value="NZ_FMXE01000048.1"/>
</dbReference>
<reference evidence="6" key="1">
    <citation type="submission" date="2016-10" db="EMBL/GenBank/DDBJ databases">
        <authorList>
            <person name="Varghese N."/>
            <person name="Submissions S."/>
        </authorList>
    </citation>
    <scope>NUCLEOTIDE SEQUENCE [LARGE SCALE GENOMIC DNA]</scope>
    <source>
        <strain evidence="6">DSM 22703</strain>
    </source>
</reference>
<dbReference type="EMBL" id="FMXE01000048">
    <property type="protein sequence ID" value="SDA96017.1"/>
    <property type="molecule type" value="Genomic_DNA"/>
</dbReference>
<protein>
    <submittedName>
        <fullName evidence="5">Type I restriction enzyme, S subunit</fullName>
    </submittedName>
</protein>
<gene>
    <name evidence="5" type="ORF">SAMN03080617_04166</name>
</gene>
<dbReference type="Pfam" id="PF01420">
    <property type="entry name" value="Methylase_S"/>
    <property type="match status" value="2"/>
</dbReference>
<evidence type="ECO:0000313" key="6">
    <source>
        <dbReference type="Proteomes" id="UP000198756"/>
    </source>
</evidence>
<accession>A0A1G5ZN88</accession>
<feature type="domain" description="Type I restriction modification DNA specificity" evidence="4">
    <location>
        <begin position="189"/>
        <end position="335"/>
    </location>
</feature>
<dbReference type="GO" id="GO:0009307">
    <property type="term" value="P:DNA restriction-modification system"/>
    <property type="evidence" value="ECO:0007669"/>
    <property type="project" value="UniProtKB-KW"/>
</dbReference>
<dbReference type="SUPFAM" id="SSF116734">
    <property type="entry name" value="DNA methylase specificity domain"/>
    <property type="match status" value="2"/>
</dbReference>
<dbReference type="PANTHER" id="PTHR30408">
    <property type="entry name" value="TYPE-1 RESTRICTION ENZYME ECOKI SPECIFICITY PROTEIN"/>
    <property type="match status" value="1"/>
</dbReference>
<keyword evidence="2" id="KW-0680">Restriction system</keyword>
<evidence type="ECO:0000259" key="4">
    <source>
        <dbReference type="Pfam" id="PF01420"/>
    </source>
</evidence>
<dbReference type="InterPro" id="IPR044946">
    <property type="entry name" value="Restrct_endonuc_typeI_TRD_sf"/>
</dbReference>
<dbReference type="STRING" id="279824.SAMN03080617_04166"/>
<sequence>MSWEKVSLESISTKIGDGLHGTPKYDDSGEYYFINGNNLSNGKILIKEDTKRISSIEYDKIKKELNDKTVLVAINGTLGNIGLYRDEPVALGKSACYIKVNEKAEKLFVRYVLANKDFQIYARDFATGSTIKNLGLKAVRDYSFNLPPLPTQRKIASILSAYDDLIENNLKRIKLLEEKAFASYKLLDKVKKFILSDLYDTSSGGTPSRTNAEYFTGEINWFKSKELSDSILLESEEKITEGAVEKSSTKLFPIGSVIMAMYGATIGKLGLLSQPSTTNQACCAIIEKDELKSNYYILNWLLENREYILSFRMGAAQENISQQIIKNLLVSIPKDIDLKIFNSEIKPIYQLIKNLHQQNTKLREARDILLPRLMNGQIEV</sequence>
<organism evidence="5 6">
    <name type="scientific">Algoriphagus alkaliphilus</name>
    <dbReference type="NCBI Taxonomy" id="279824"/>
    <lineage>
        <taxon>Bacteria</taxon>
        <taxon>Pseudomonadati</taxon>
        <taxon>Bacteroidota</taxon>
        <taxon>Cytophagia</taxon>
        <taxon>Cytophagales</taxon>
        <taxon>Cyclobacteriaceae</taxon>
        <taxon>Algoriphagus</taxon>
    </lineage>
</organism>
<evidence type="ECO:0000256" key="2">
    <source>
        <dbReference type="ARBA" id="ARBA00022747"/>
    </source>
</evidence>
<comment type="similarity">
    <text evidence="1">Belongs to the type-I restriction system S methylase family.</text>
</comment>
<dbReference type="Gene3D" id="3.90.220.20">
    <property type="entry name" value="DNA methylase specificity domains"/>
    <property type="match status" value="2"/>
</dbReference>
<dbReference type="PANTHER" id="PTHR30408:SF12">
    <property type="entry name" value="TYPE I RESTRICTION ENZYME MJAVIII SPECIFICITY SUBUNIT"/>
    <property type="match status" value="1"/>
</dbReference>
<keyword evidence="6" id="KW-1185">Reference proteome</keyword>
<feature type="domain" description="Type I restriction modification DNA specificity" evidence="4">
    <location>
        <begin position="3"/>
        <end position="177"/>
    </location>
</feature>
<evidence type="ECO:0000256" key="1">
    <source>
        <dbReference type="ARBA" id="ARBA00010923"/>
    </source>
</evidence>
<evidence type="ECO:0000313" key="5">
    <source>
        <dbReference type="EMBL" id="SDA96017.1"/>
    </source>
</evidence>
<dbReference type="InterPro" id="IPR052021">
    <property type="entry name" value="Type-I_RS_S_subunit"/>
</dbReference>
<keyword evidence="3" id="KW-0238">DNA-binding</keyword>
<dbReference type="CDD" id="cd17501">
    <property type="entry name" value="RMtype1_S_Vch69ORF1407P_TRD2-CR2_like"/>
    <property type="match status" value="1"/>
</dbReference>
<name>A0A1G5ZN88_9BACT</name>